<organism evidence="16 17">
    <name type="scientific">Lachancea mirantina</name>
    <dbReference type="NCBI Taxonomy" id="1230905"/>
    <lineage>
        <taxon>Eukaryota</taxon>
        <taxon>Fungi</taxon>
        <taxon>Dikarya</taxon>
        <taxon>Ascomycota</taxon>
        <taxon>Saccharomycotina</taxon>
        <taxon>Saccharomycetes</taxon>
        <taxon>Saccharomycetales</taxon>
        <taxon>Saccharomycetaceae</taxon>
        <taxon>Lachancea</taxon>
    </lineage>
</organism>
<comment type="similarity">
    <text evidence="3">Belongs to the LCL3 family.</text>
</comment>
<evidence type="ECO:0000256" key="7">
    <source>
        <dbReference type="ARBA" id="ARBA00022722"/>
    </source>
</evidence>
<evidence type="ECO:0000256" key="8">
    <source>
        <dbReference type="ARBA" id="ARBA00022723"/>
    </source>
</evidence>
<evidence type="ECO:0000256" key="12">
    <source>
        <dbReference type="ARBA" id="ARBA00022989"/>
    </source>
</evidence>
<keyword evidence="12 14" id="KW-1133">Transmembrane helix</keyword>
<feature type="transmembrane region" description="Helical" evidence="14">
    <location>
        <begin position="20"/>
        <end position="37"/>
    </location>
</feature>
<gene>
    <name evidence="16" type="ORF">LAMI_0D10198G</name>
</gene>
<dbReference type="GO" id="GO:0016020">
    <property type="term" value="C:membrane"/>
    <property type="evidence" value="ECO:0007669"/>
    <property type="project" value="UniProtKB-SubCell"/>
</dbReference>
<keyword evidence="9" id="KW-0255">Endonuclease</keyword>
<feature type="domain" description="TNase-like" evidence="15">
    <location>
        <begin position="58"/>
        <end position="253"/>
    </location>
</feature>
<evidence type="ECO:0000313" key="17">
    <source>
        <dbReference type="Proteomes" id="UP000191024"/>
    </source>
</evidence>
<dbReference type="PANTHER" id="PTHR12302">
    <property type="entry name" value="EBNA2 BINDING PROTEIN P100"/>
    <property type="match status" value="1"/>
</dbReference>
<keyword evidence="17" id="KW-1185">Reference proteome</keyword>
<dbReference type="InterPro" id="IPR016071">
    <property type="entry name" value="Staphylococal_nuclease_OB-fold"/>
</dbReference>
<comment type="subcellular location">
    <subcellularLocation>
        <location evidence="1">Membrane</location>
        <topology evidence="1">Single-pass membrane protein</topology>
    </subcellularLocation>
    <subcellularLocation>
        <location evidence="2">Mitochondrion</location>
    </subcellularLocation>
</comment>
<dbReference type="Proteomes" id="UP000191024">
    <property type="component" value="Chromosome D"/>
</dbReference>
<dbReference type="Gene3D" id="2.40.50.90">
    <property type="match status" value="1"/>
</dbReference>
<dbReference type="InterPro" id="IPR035437">
    <property type="entry name" value="SNase_OB-fold_sf"/>
</dbReference>
<evidence type="ECO:0000256" key="6">
    <source>
        <dbReference type="ARBA" id="ARBA00022692"/>
    </source>
</evidence>
<sequence>MPENNSTVAGSRSTLYSEALLLSCVLSGSIFGGYVAFNRYLKQYKSATEIPARVFRKKWLRGRVTLVGDGDNFHFFHTPGRILGGWYWLRKVPRLEVIKSEENQAFFVKQIVQKIWRKDGGRNMYLNLQSSFKGKRNLPTIAVRLCGVDAPERAHFGNAAQPYSEEALNWLRFTLLGRSVRIKPLSIDQYGRCVAKVNYWTWFGPKNVSLEMIKRGLGIVYEGKTCREFDGEEDLYKYHEAAAKKHKRGVWSLKKFETPGDYKKRIN</sequence>
<keyword evidence="11" id="KW-0106">Calcium</keyword>
<keyword evidence="13 14" id="KW-0472">Membrane</keyword>
<evidence type="ECO:0000313" key="16">
    <source>
        <dbReference type="EMBL" id="SCU88466.1"/>
    </source>
</evidence>
<proteinExistence type="inferred from homology"/>
<accession>A0A1G4JE26</accession>
<evidence type="ECO:0000256" key="14">
    <source>
        <dbReference type="SAM" id="Phobius"/>
    </source>
</evidence>
<keyword evidence="8" id="KW-0479">Metal-binding</keyword>
<keyword evidence="6 14" id="KW-0812">Transmembrane</keyword>
<dbReference type="OrthoDB" id="430293at2759"/>
<protein>
    <recommendedName>
        <fullName evidence="4">Probable endonuclease LCL3</fullName>
    </recommendedName>
    <alternativeName>
        <fullName evidence="5">Probable endonuclease lcl3</fullName>
    </alternativeName>
</protein>
<evidence type="ECO:0000256" key="5">
    <source>
        <dbReference type="ARBA" id="ARBA00014651"/>
    </source>
</evidence>
<evidence type="ECO:0000256" key="9">
    <source>
        <dbReference type="ARBA" id="ARBA00022759"/>
    </source>
</evidence>
<dbReference type="GO" id="GO:0016787">
    <property type="term" value="F:hydrolase activity"/>
    <property type="evidence" value="ECO:0007669"/>
    <property type="project" value="UniProtKB-KW"/>
</dbReference>
<evidence type="ECO:0000256" key="2">
    <source>
        <dbReference type="ARBA" id="ARBA00004173"/>
    </source>
</evidence>
<dbReference type="AlphaFoldDB" id="A0A1G4JE26"/>
<name>A0A1G4JE26_9SACH</name>
<dbReference type="GO" id="GO:0004519">
    <property type="term" value="F:endonuclease activity"/>
    <property type="evidence" value="ECO:0007669"/>
    <property type="project" value="UniProtKB-KW"/>
</dbReference>
<dbReference type="PROSITE" id="PS50830">
    <property type="entry name" value="TNASE_3"/>
    <property type="match status" value="1"/>
</dbReference>
<evidence type="ECO:0000256" key="10">
    <source>
        <dbReference type="ARBA" id="ARBA00022801"/>
    </source>
</evidence>
<dbReference type="SUPFAM" id="SSF50199">
    <property type="entry name" value="Staphylococcal nuclease"/>
    <property type="match status" value="1"/>
</dbReference>
<reference evidence="16 17" key="1">
    <citation type="submission" date="2016-03" db="EMBL/GenBank/DDBJ databases">
        <authorList>
            <person name="Devillers H."/>
        </authorList>
    </citation>
    <scope>NUCLEOTIDE SEQUENCE [LARGE SCALE GENOMIC DNA]</scope>
    <source>
        <strain evidence="16">CBS 11717</strain>
    </source>
</reference>
<keyword evidence="10" id="KW-0378">Hydrolase</keyword>
<dbReference type="SMART" id="SM00318">
    <property type="entry name" value="SNc"/>
    <property type="match status" value="1"/>
</dbReference>
<evidence type="ECO:0000256" key="11">
    <source>
        <dbReference type="ARBA" id="ARBA00022837"/>
    </source>
</evidence>
<dbReference type="PANTHER" id="PTHR12302:SF3">
    <property type="entry name" value="SERINE_THREONINE-PROTEIN KINASE 31"/>
    <property type="match status" value="1"/>
</dbReference>
<dbReference type="GO" id="GO:0046872">
    <property type="term" value="F:metal ion binding"/>
    <property type="evidence" value="ECO:0007669"/>
    <property type="project" value="UniProtKB-KW"/>
</dbReference>
<dbReference type="STRING" id="1230905.A0A1G4JE26"/>
<dbReference type="GO" id="GO:0005739">
    <property type="term" value="C:mitochondrion"/>
    <property type="evidence" value="ECO:0007669"/>
    <property type="project" value="UniProtKB-SubCell"/>
</dbReference>
<evidence type="ECO:0000259" key="15">
    <source>
        <dbReference type="PROSITE" id="PS50830"/>
    </source>
</evidence>
<dbReference type="EMBL" id="LT598463">
    <property type="protein sequence ID" value="SCU88466.1"/>
    <property type="molecule type" value="Genomic_DNA"/>
</dbReference>
<evidence type="ECO:0000256" key="1">
    <source>
        <dbReference type="ARBA" id="ARBA00004167"/>
    </source>
</evidence>
<evidence type="ECO:0000256" key="3">
    <source>
        <dbReference type="ARBA" id="ARBA00005435"/>
    </source>
</evidence>
<evidence type="ECO:0000256" key="4">
    <source>
        <dbReference type="ARBA" id="ARBA00013404"/>
    </source>
</evidence>
<dbReference type="Pfam" id="PF00565">
    <property type="entry name" value="SNase"/>
    <property type="match status" value="1"/>
</dbReference>
<evidence type="ECO:0000256" key="13">
    <source>
        <dbReference type="ARBA" id="ARBA00023136"/>
    </source>
</evidence>
<keyword evidence="7" id="KW-0540">Nuclease</keyword>